<keyword evidence="2" id="KW-0597">Phosphoprotein</keyword>
<evidence type="ECO:0000259" key="4">
    <source>
        <dbReference type="PROSITE" id="PS50075"/>
    </source>
</evidence>
<dbReference type="InterPro" id="IPR010071">
    <property type="entry name" value="AA_adenyl_dom"/>
</dbReference>
<evidence type="ECO:0000313" key="6">
    <source>
        <dbReference type="Proteomes" id="UP001479436"/>
    </source>
</evidence>
<dbReference type="InterPro" id="IPR000873">
    <property type="entry name" value="AMP-dep_synth/lig_dom"/>
</dbReference>
<evidence type="ECO:0000256" key="3">
    <source>
        <dbReference type="ARBA" id="ARBA00022598"/>
    </source>
</evidence>
<dbReference type="CDD" id="cd05918">
    <property type="entry name" value="A_NRPS_SidN3_like"/>
    <property type="match status" value="1"/>
</dbReference>
<feature type="domain" description="Carrier" evidence="4">
    <location>
        <begin position="591"/>
        <end position="667"/>
    </location>
</feature>
<dbReference type="SUPFAM" id="SSF52777">
    <property type="entry name" value="CoA-dependent acyltransferases"/>
    <property type="match status" value="2"/>
</dbReference>
<evidence type="ECO:0000256" key="1">
    <source>
        <dbReference type="ARBA" id="ARBA00022450"/>
    </source>
</evidence>
<dbReference type="InterPro" id="IPR023213">
    <property type="entry name" value="CAT-like_dom_sf"/>
</dbReference>
<dbReference type="InterPro" id="IPR029058">
    <property type="entry name" value="AB_hydrolase_fold"/>
</dbReference>
<dbReference type="PANTHER" id="PTHR45527:SF1">
    <property type="entry name" value="FATTY ACID SYNTHASE"/>
    <property type="match status" value="1"/>
</dbReference>
<protein>
    <recommendedName>
        <fullName evidence="4">Carrier domain-containing protein</fullName>
    </recommendedName>
</protein>
<dbReference type="InterPro" id="IPR001242">
    <property type="entry name" value="Condensation_dom"/>
</dbReference>
<dbReference type="Pfam" id="PF00668">
    <property type="entry name" value="Condensation"/>
    <property type="match status" value="1"/>
</dbReference>
<dbReference type="Gene3D" id="3.30.559.30">
    <property type="entry name" value="Nonribosomal peptide synthetase, condensation domain"/>
    <property type="match status" value="1"/>
</dbReference>
<dbReference type="InterPro" id="IPR020845">
    <property type="entry name" value="AMP-binding_CS"/>
</dbReference>
<dbReference type="NCBIfam" id="TIGR01733">
    <property type="entry name" value="AA-adenyl-dom"/>
    <property type="match status" value="1"/>
</dbReference>
<keyword evidence="1" id="KW-0596">Phosphopantetheine</keyword>
<dbReference type="PROSITE" id="PS00455">
    <property type="entry name" value="AMP_BINDING"/>
    <property type="match status" value="1"/>
</dbReference>
<name>A0ABR2VYG5_9FUNG</name>
<evidence type="ECO:0000313" key="5">
    <source>
        <dbReference type="EMBL" id="KAK9709436.1"/>
    </source>
</evidence>
<dbReference type="SUPFAM" id="SSF47336">
    <property type="entry name" value="ACP-like"/>
    <property type="match status" value="1"/>
</dbReference>
<evidence type="ECO:0000256" key="2">
    <source>
        <dbReference type="ARBA" id="ARBA00022553"/>
    </source>
</evidence>
<dbReference type="Gene3D" id="3.30.300.30">
    <property type="match status" value="1"/>
</dbReference>
<dbReference type="Gene3D" id="3.30.559.10">
    <property type="entry name" value="Chloramphenicol acetyltransferase-like domain"/>
    <property type="match status" value="1"/>
</dbReference>
<reference evidence="5 6" key="1">
    <citation type="submission" date="2023-04" db="EMBL/GenBank/DDBJ databases">
        <title>Genome of Basidiobolus ranarum AG-B5.</title>
        <authorList>
            <person name="Stajich J.E."/>
            <person name="Carter-House D."/>
            <person name="Gryganskyi A."/>
        </authorList>
    </citation>
    <scope>NUCLEOTIDE SEQUENCE [LARGE SCALE GENOMIC DNA]</scope>
    <source>
        <strain evidence="5 6">AG-B5</strain>
    </source>
</reference>
<dbReference type="Proteomes" id="UP001479436">
    <property type="component" value="Unassembled WGS sequence"/>
</dbReference>
<gene>
    <name evidence="5" type="ORF">K7432_009045</name>
</gene>
<sequence>MLSKQLISPFHAEMLSGNFKSLFEGLVSATTDTKLKHLSLDLNLELADFGSSLKSSTSAGVTNSCLHHIFESQANLHPNNIAVQFETSEYVTYGELNRRANRLAHRLIELGVRPESMVPLCLDKSVSTIVAILAVLKAGGAYVPLDPNNPVERNLFILEETKAQVVVTIDHYKEPFDKQRLILLDVDDGIIQQQREHNPQVNRLTSSNLCYILYTSGSTGTPKGVMMEHSAVISFTQALRGVWNLTNDDLVLQFANYTFDSSVLEIFGTLTSGACIALAPKEALLSNLAQTIDKMNVTSLVLTTTIATYIDPSKVPSVKRLMFGGEMITTTVRDSWLPYVELINGYGPTEATVAILMHPQLDEKTTCSNVGKPIGSNRIHILGLDMHPVPVGVVGELCVSGPQLARGYLNRPDLTEKVFVLNPSDINERLYRTGDLAHYNSDGSVELIGRKDNQIKLNGLRIELDEIEHALSDHSKVGRACVLPLITDTRTNHKVLVAFLTFKNLTYGDHEARVLHGENSKIAAVYIEQVRNLVRNKLPSHMIPSLWLPLNKMPLNSSDKIDKKVLALLFEQLDSQLLQVLKSPDDLDIIQPRTEDEKLIQEIWSEVLNISRNTISINHYFRQLGGDSILAIQVSSICRRRNLHVSVHSMLQNLTLSQLAELVSVKGTQILKNVERIEGTLHLSPNQRKVFESVQDNLNHLNQSYLLRIREPIKLDILSKSIQQLTSMHDILRSRFTRSGKEWKLRVLPPEGFSFEVHHCLIQSVEELKSHIYTLQNSHDLVSGPLFQFALYELSEGQQLIFVTIHRLIIDQLSWEVIWSDLESLVQGKECSHQSISYMQWNQALYDHAQTLDMSSWPRQQSTQPLITDIDLLAKNTHETTCLLSFTLDSHFAKLARKYCDQSAGVELVDLLISSLAYSYCCTFERESLSVTLESLGRQFKDRSVDISRTVGWFTNFYPVVVGIAKGASMIDTIFQTVSQQHQIRGNEASYGLLSYLNEKTASLFGKDPAQVTLYYKPNSLNIDSASSFFLPITTDSKYKFDLGGTSPKWIRPQVFNCEARFVGEELEATIAYSNALHSELQIQQWLDSWETSLIDGIMSISKGALFELEGSLPLYTSHVNNIVENDGLTLISKSSKETMFIVHCATGMASYFSLLRKYMRSTLYSISDPTLGTNESFDSIEMFAMRYLTAIRRVQPKGPYYLNGYSFGGLIAFEMARQLEAQGHEVARVTVIDTMAPNTLPPNTGGQLETCSDSQKYLDLISTLGQWNLNEAASQMILEKIEKNSQLMREYQPPKKKLSTRIVLVKAGASQDPHACYGWSEYADSVVTHHVDAEHHQLMFEPNVSKIAQYLQ</sequence>
<dbReference type="PANTHER" id="PTHR45527">
    <property type="entry name" value="NONRIBOSOMAL PEPTIDE SYNTHETASE"/>
    <property type="match status" value="1"/>
</dbReference>
<dbReference type="InterPro" id="IPR001031">
    <property type="entry name" value="Thioesterase"/>
</dbReference>
<organism evidence="5 6">
    <name type="scientific">Basidiobolus ranarum</name>
    <dbReference type="NCBI Taxonomy" id="34480"/>
    <lineage>
        <taxon>Eukaryota</taxon>
        <taxon>Fungi</taxon>
        <taxon>Fungi incertae sedis</taxon>
        <taxon>Zoopagomycota</taxon>
        <taxon>Entomophthoromycotina</taxon>
        <taxon>Basidiobolomycetes</taxon>
        <taxon>Basidiobolales</taxon>
        <taxon>Basidiobolaceae</taxon>
        <taxon>Basidiobolus</taxon>
    </lineage>
</organism>
<dbReference type="EMBL" id="JASJQH010007410">
    <property type="protein sequence ID" value="KAK9709436.1"/>
    <property type="molecule type" value="Genomic_DNA"/>
</dbReference>
<dbReference type="InterPro" id="IPR045851">
    <property type="entry name" value="AMP-bd_C_sf"/>
</dbReference>
<dbReference type="Pfam" id="PF00975">
    <property type="entry name" value="Thioesterase"/>
    <property type="match status" value="1"/>
</dbReference>
<dbReference type="InterPro" id="IPR042099">
    <property type="entry name" value="ANL_N_sf"/>
</dbReference>
<proteinExistence type="predicted"/>
<keyword evidence="3" id="KW-0436">Ligase</keyword>
<dbReference type="InterPro" id="IPR036736">
    <property type="entry name" value="ACP-like_sf"/>
</dbReference>
<dbReference type="Pfam" id="PF00501">
    <property type="entry name" value="AMP-binding"/>
    <property type="match status" value="1"/>
</dbReference>
<dbReference type="Gene3D" id="1.10.1200.10">
    <property type="entry name" value="ACP-like"/>
    <property type="match status" value="1"/>
</dbReference>
<dbReference type="Gene3D" id="3.40.50.1820">
    <property type="entry name" value="alpha/beta hydrolase"/>
    <property type="match status" value="1"/>
</dbReference>
<dbReference type="PROSITE" id="PS50075">
    <property type="entry name" value="CARRIER"/>
    <property type="match status" value="1"/>
</dbReference>
<dbReference type="Gene3D" id="3.40.50.12780">
    <property type="entry name" value="N-terminal domain of ligase-like"/>
    <property type="match status" value="1"/>
</dbReference>
<dbReference type="InterPro" id="IPR009081">
    <property type="entry name" value="PP-bd_ACP"/>
</dbReference>
<dbReference type="SUPFAM" id="SSF56801">
    <property type="entry name" value="Acetyl-CoA synthetase-like"/>
    <property type="match status" value="1"/>
</dbReference>
<accession>A0ABR2VYG5</accession>
<keyword evidence="6" id="KW-1185">Reference proteome</keyword>
<dbReference type="Pfam" id="PF00550">
    <property type="entry name" value="PP-binding"/>
    <property type="match status" value="1"/>
</dbReference>
<comment type="caution">
    <text evidence="5">The sequence shown here is derived from an EMBL/GenBank/DDBJ whole genome shotgun (WGS) entry which is preliminary data.</text>
</comment>
<dbReference type="SUPFAM" id="SSF53474">
    <property type="entry name" value="alpha/beta-Hydrolases"/>
    <property type="match status" value="1"/>
</dbReference>